<proteinExistence type="predicted"/>
<sequence length="423" mass="44778">MVHAAPGSAAADPSVLLPPHRQDGGVAPTPGRALRSRTVFDVRVKVTGEARRDPKRIEYADFGERFVRYAVTEDRIAAAVAGMTGRGVQIGPFSLGPAGLAGFAAEGTLGTPVVTRNPGDALTFGVKVPLKLAVNLILGGRKLGVAALVEIALTLHARTAAPLLLVMDVGTVTAKDVSFTLRAEAIDTAWEMLLDPIAGLVQREVAGRVNAIISDPKARAERVFDIEAILDGYRSPHRNDTVFDWIDHREFGLRFFTQIVTRDRVHSVVAQMAGGEIAIGPLSEGPRGAATVTVRGAIEQPRVVERGAAVPGELRVFDMTLPVGLDITVDVLKANHYRADLEIPLVLTARAAEPLQIVIEVPPPAIEDISMEFTAKGLRAATLARLAGIKKQVMAQVVAVVSTELADPTGRTIDVGAAIDGAT</sequence>
<dbReference type="AlphaFoldDB" id="A0A4R6PUW8"/>
<name>A0A4R6PUW8_NOCIG</name>
<dbReference type="Proteomes" id="UP000295087">
    <property type="component" value="Unassembled WGS sequence"/>
</dbReference>
<gene>
    <name evidence="2" type="ORF">DFR75_1011482</name>
</gene>
<protein>
    <submittedName>
        <fullName evidence="2">Uncharacterized protein</fullName>
    </submittedName>
</protein>
<reference evidence="2 3" key="1">
    <citation type="submission" date="2019-03" db="EMBL/GenBank/DDBJ databases">
        <title>Genomic Encyclopedia of Type Strains, Phase IV (KMG-IV): sequencing the most valuable type-strain genomes for metagenomic binning, comparative biology and taxonomic classification.</title>
        <authorList>
            <person name="Goeker M."/>
        </authorList>
    </citation>
    <scope>NUCLEOTIDE SEQUENCE [LARGE SCALE GENOMIC DNA]</scope>
    <source>
        <strain evidence="2 3">DSM 44496</strain>
    </source>
</reference>
<evidence type="ECO:0000313" key="2">
    <source>
        <dbReference type="EMBL" id="TDP42372.1"/>
    </source>
</evidence>
<keyword evidence="3" id="KW-1185">Reference proteome</keyword>
<accession>A0A4R6PUW8</accession>
<feature type="region of interest" description="Disordered" evidence="1">
    <location>
        <begin position="1"/>
        <end position="32"/>
    </location>
</feature>
<organism evidence="2 3">
    <name type="scientific">Nocardia ignorata</name>
    <dbReference type="NCBI Taxonomy" id="145285"/>
    <lineage>
        <taxon>Bacteria</taxon>
        <taxon>Bacillati</taxon>
        <taxon>Actinomycetota</taxon>
        <taxon>Actinomycetes</taxon>
        <taxon>Mycobacteriales</taxon>
        <taxon>Nocardiaceae</taxon>
        <taxon>Nocardia</taxon>
    </lineage>
</organism>
<dbReference type="EMBL" id="SNXK01000001">
    <property type="protein sequence ID" value="TDP42372.1"/>
    <property type="molecule type" value="Genomic_DNA"/>
</dbReference>
<evidence type="ECO:0000256" key="1">
    <source>
        <dbReference type="SAM" id="MobiDB-lite"/>
    </source>
</evidence>
<comment type="caution">
    <text evidence="2">The sequence shown here is derived from an EMBL/GenBank/DDBJ whole genome shotgun (WGS) entry which is preliminary data.</text>
</comment>
<evidence type="ECO:0000313" key="3">
    <source>
        <dbReference type="Proteomes" id="UP000295087"/>
    </source>
</evidence>